<dbReference type="CDD" id="cd13188">
    <property type="entry name" value="FERM_C_PTPN14_PTPN21"/>
    <property type="match status" value="1"/>
</dbReference>
<dbReference type="FunFam" id="1.20.80.10:FF:000014">
    <property type="entry name" value="Tyrosine-protein phosphatase non-receptor type"/>
    <property type="match status" value="1"/>
</dbReference>
<evidence type="ECO:0000256" key="8">
    <source>
        <dbReference type="ARBA" id="ARBA00023212"/>
    </source>
</evidence>
<dbReference type="PROSITE" id="PS50057">
    <property type="entry name" value="FERM_3"/>
    <property type="match status" value="1"/>
</dbReference>
<keyword evidence="7" id="KW-0904">Protein phosphatase</keyword>
<evidence type="ECO:0000313" key="10">
    <source>
        <dbReference type="EMBL" id="EDO48911.1"/>
    </source>
</evidence>
<dbReference type="FunFam" id="2.30.29.30:FF:000149">
    <property type="entry name" value="Tyrosine-protein phosphatase non-receptor type"/>
    <property type="match status" value="1"/>
</dbReference>
<dbReference type="SMART" id="SM00295">
    <property type="entry name" value="B41"/>
    <property type="match status" value="1"/>
</dbReference>
<dbReference type="InParanoid" id="A7RHT5"/>
<name>A7RHT5_NEMVE</name>
<evidence type="ECO:0000256" key="2">
    <source>
        <dbReference type="ARBA" id="ARBA00009649"/>
    </source>
</evidence>
<accession>A7RHT5</accession>
<feature type="non-terminal residue" evidence="10">
    <location>
        <position position="306"/>
    </location>
</feature>
<dbReference type="InterPro" id="IPR019748">
    <property type="entry name" value="FERM_central"/>
</dbReference>
<evidence type="ECO:0000256" key="7">
    <source>
        <dbReference type="ARBA" id="ARBA00022912"/>
    </source>
</evidence>
<evidence type="ECO:0000256" key="1">
    <source>
        <dbReference type="ARBA" id="ARBA00004245"/>
    </source>
</evidence>
<dbReference type="SUPFAM" id="SSF50729">
    <property type="entry name" value="PH domain-like"/>
    <property type="match status" value="1"/>
</dbReference>
<feature type="domain" description="FERM" evidence="9">
    <location>
        <begin position="19"/>
        <end position="306"/>
    </location>
</feature>
<dbReference type="InterPro" id="IPR041782">
    <property type="entry name" value="PTPN14/21_FERM_C"/>
</dbReference>
<dbReference type="Pfam" id="PF00373">
    <property type="entry name" value="FERM_M"/>
    <property type="match status" value="1"/>
</dbReference>
<evidence type="ECO:0000256" key="3">
    <source>
        <dbReference type="ARBA" id="ARBA00013064"/>
    </source>
</evidence>
<dbReference type="PANTHER" id="PTHR45706:SF1">
    <property type="entry name" value="PEZ, ISOFORM A"/>
    <property type="match status" value="1"/>
</dbReference>
<dbReference type="FunFam" id="3.10.20.90:FF:000039">
    <property type="entry name" value="Tyrosine-protein phosphatase non-receptor type"/>
    <property type="match status" value="1"/>
</dbReference>
<dbReference type="InterPro" id="IPR019749">
    <property type="entry name" value="Band_41_domain"/>
</dbReference>
<dbReference type="Gene3D" id="2.30.29.30">
    <property type="entry name" value="Pleckstrin-homology domain (PH domain)/Phosphotyrosine-binding domain (PTB)"/>
    <property type="match status" value="1"/>
</dbReference>
<keyword evidence="5" id="KW-0597">Phosphoprotein</keyword>
<dbReference type="eggNOG" id="KOG0792">
    <property type="taxonomic scope" value="Eukaryota"/>
</dbReference>
<dbReference type="Pfam" id="PF09380">
    <property type="entry name" value="FERM_C"/>
    <property type="match status" value="1"/>
</dbReference>
<comment type="subcellular location">
    <subcellularLocation>
        <location evidence="1">Cytoplasm</location>
        <location evidence="1">Cytoskeleton</location>
    </subcellularLocation>
</comment>
<dbReference type="PANTHER" id="PTHR45706">
    <property type="entry name" value="TYROSINE-PROTEIN PHOSPHATASE"/>
    <property type="match status" value="1"/>
</dbReference>
<dbReference type="Proteomes" id="UP000001593">
    <property type="component" value="Unassembled WGS sequence"/>
</dbReference>
<keyword evidence="11" id="KW-1185">Reference proteome</keyword>
<evidence type="ECO:0000256" key="6">
    <source>
        <dbReference type="ARBA" id="ARBA00022801"/>
    </source>
</evidence>
<sequence length="306" mass="35002">MPLGLLCTKGSRDEVSAKLTARVELLDDSSFDLILTDGSTGSDCLEIIAEKLGLTEVNTAYFGLQYRKKGDDWWLDLAKPVAKQLSNHGRIAAVVTLKFRVKYFVCNAYSLQEEIARYLYYLQLKKNVLAGLLLCDEQAAVVLASYIAQAEFGDADEENHHNYAKDFVLLPCTLVPVHTQNELSQQIKELHTNLRGLSAHDAEMEFIRLVQQLEGYGDEYYPAKDNNGYVLLIGATFLGIVIRHPHGLPPVYFKWPDIVRITHSKKYFCIETIKSLNTIQFEMESREMAKYVWKMFVGHHRFRRMN</sequence>
<dbReference type="GO" id="GO:0004725">
    <property type="term" value="F:protein tyrosine phosphatase activity"/>
    <property type="evidence" value="ECO:0007669"/>
    <property type="project" value="UniProtKB-EC"/>
</dbReference>
<gene>
    <name evidence="10" type="ORF">NEMVEDRAFT_v1g178061</name>
</gene>
<dbReference type="Gene3D" id="1.20.80.10">
    <property type="match status" value="1"/>
</dbReference>
<dbReference type="InterPro" id="IPR029071">
    <property type="entry name" value="Ubiquitin-like_domsf"/>
</dbReference>
<dbReference type="InterPro" id="IPR018979">
    <property type="entry name" value="FERM_N"/>
</dbReference>
<comment type="similarity">
    <text evidence="2">Belongs to the protein-tyrosine phosphatase family. Non-receptor class subfamily.</text>
</comment>
<dbReference type="HOGENOM" id="CLU_003623_1_2_1"/>
<dbReference type="InterPro" id="IPR011993">
    <property type="entry name" value="PH-like_dom_sf"/>
</dbReference>
<dbReference type="InterPro" id="IPR019747">
    <property type="entry name" value="FERM_CS"/>
</dbReference>
<dbReference type="GO" id="GO:0005856">
    <property type="term" value="C:cytoskeleton"/>
    <property type="evidence" value="ECO:0007669"/>
    <property type="project" value="UniProtKB-SubCell"/>
</dbReference>
<dbReference type="CDD" id="cd14473">
    <property type="entry name" value="FERM_B-lobe"/>
    <property type="match status" value="1"/>
</dbReference>
<dbReference type="Gene3D" id="3.10.20.90">
    <property type="entry name" value="Phosphatidylinositol 3-kinase Catalytic Subunit, Chain A, domain 1"/>
    <property type="match status" value="1"/>
</dbReference>
<dbReference type="SUPFAM" id="SSF47031">
    <property type="entry name" value="Second domain of FERM"/>
    <property type="match status" value="1"/>
</dbReference>
<keyword evidence="8" id="KW-0206">Cytoskeleton</keyword>
<dbReference type="AlphaFoldDB" id="A7RHT5"/>
<dbReference type="Pfam" id="PF09379">
    <property type="entry name" value="FERM_N"/>
    <property type="match status" value="1"/>
</dbReference>
<dbReference type="InterPro" id="IPR014352">
    <property type="entry name" value="FERM/acyl-CoA-bd_prot_sf"/>
</dbReference>
<dbReference type="EMBL" id="DS469511">
    <property type="protein sequence ID" value="EDO48911.1"/>
    <property type="molecule type" value="Genomic_DNA"/>
</dbReference>
<dbReference type="EC" id="3.1.3.48" evidence="3"/>
<proteinExistence type="inferred from homology"/>
<reference evidence="10 11" key="1">
    <citation type="journal article" date="2007" name="Science">
        <title>Sea anemone genome reveals ancestral eumetazoan gene repertoire and genomic organization.</title>
        <authorList>
            <person name="Putnam N.H."/>
            <person name="Srivastava M."/>
            <person name="Hellsten U."/>
            <person name="Dirks B."/>
            <person name="Chapman J."/>
            <person name="Salamov A."/>
            <person name="Terry A."/>
            <person name="Shapiro H."/>
            <person name="Lindquist E."/>
            <person name="Kapitonov V.V."/>
            <person name="Jurka J."/>
            <person name="Genikhovich G."/>
            <person name="Grigoriev I.V."/>
            <person name="Lucas S.M."/>
            <person name="Steele R.E."/>
            <person name="Finnerty J.R."/>
            <person name="Technau U."/>
            <person name="Martindale M.Q."/>
            <person name="Rokhsar D.S."/>
        </authorList>
    </citation>
    <scope>NUCLEOTIDE SEQUENCE [LARGE SCALE GENOMIC DNA]</scope>
    <source>
        <strain evidence="11">CH2 X CH6</strain>
    </source>
</reference>
<dbReference type="PRINTS" id="PR00935">
    <property type="entry name" value="BAND41"/>
</dbReference>
<dbReference type="OMA" id="IECTLSI"/>
<organism evidence="10 11">
    <name type="scientific">Nematostella vectensis</name>
    <name type="common">Starlet sea anemone</name>
    <dbReference type="NCBI Taxonomy" id="45351"/>
    <lineage>
        <taxon>Eukaryota</taxon>
        <taxon>Metazoa</taxon>
        <taxon>Cnidaria</taxon>
        <taxon>Anthozoa</taxon>
        <taxon>Hexacorallia</taxon>
        <taxon>Actiniaria</taxon>
        <taxon>Edwardsiidae</taxon>
        <taxon>Nematostella</taxon>
    </lineage>
</organism>
<dbReference type="SUPFAM" id="SSF54236">
    <property type="entry name" value="Ubiquitin-like"/>
    <property type="match status" value="1"/>
</dbReference>
<protein>
    <recommendedName>
        <fullName evidence="3">protein-tyrosine-phosphatase</fullName>
        <ecNumber evidence="3">3.1.3.48</ecNumber>
    </recommendedName>
</protein>
<keyword evidence="4" id="KW-0963">Cytoplasm</keyword>
<dbReference type="PROSITE" id="PS00661">
    <property type="entry name" value="FERM_2"/>
    <property type="match status" value="1"/>
</dbReference>
<dbReference type="STRING" id="45351.A7RHT5"/>
<dbReference type="SMART" id="SM01196">
    <property type="entry name" value="FERM_C"/>
    <property type="match status" value="1"/>
</dbReference>
<keyword evidence="6" id="KW-0378">Hydrolase</keyword>
<dbReference type="InterPro" id="IPR000299">
    <property type="entry name" value="FERM_domain"/>
</dbReference>
<evidence type="ECO:0000313" key="11">
    <source>
        <dbReference type="Proteomes" id="UP000001593"/>
    </source>
</evidence>
<evidence type="ECO:0000259" key="9">
    <source>
        <dbReference type="PROSITE" id="PS50057"/>
    </source>
</evidence>
<dbReference type="PhylomeDB" id="A7RHT5"/>
<evidence type="ECO:0000256" key="5">
    <source>
        <dbReference type="ARBA" id="ARBA00022553"/>
    </source>
</evidence>
<dbReference type="InterPro" id="IPR018980">
    <property type="entry name" value="FERM_PH-like_C"/>
</dbReference>
<evidence type="ECO:0000256" key="4">
    <source>
        <dbReference type="ARBA" id="ARBA00022490"/>
    </source>
</evidence>
<dbReference type="InterPro" id="IPR035963">
    <property type="entry name" value="FERM_2"/>
</dbReference>